<comment type="caution">
    <text evidence="17">The sequence shown here is derived from an EMBL/GenBank/DDBJ whole genome shotgun (WGS) entry which is preliminary data.</text>
</comment>
<dbReference type="EMBL" id="QRAS01000002">
    <property type="protein sequence ID" value="RDL06594.1"/>
    <property type="molecule type" value="Genomic_DNA"/>
</dbReference>
<keyword evidence="5 13" id="KW-0645">Protease</keyword>
<dbReference type="InterPro" id="IPR042097">
    <property type="entry name" value="Aminopeptidase_N-like_N_sf"/>
</dbReference>
<dbReference type="GO" id="GO:0005615">
    <property type="term" value="C:extracellular space"/>
    <property type="evidence" value="ECO:0007669"/>
    <property type="project" value="TreeGrafter"/>
</dbReference>
<evidence type="ECO:0000256" key="11">
    <source>
        <dbReference type="PIRSR" id="PIRSR634016-3"/>
    </source>
</evidence>
<dbReference type="CDD" id="cd09601">
    <property type="entry name" value="M1_APN-Q_like"/>
    <property type="match status" value="1"/>
</dbReference>
<evidence type="ECO:0000256" key="10">
    <source>
        <dbReference type="PIRSR" id="PIRSR634016-1"/>
    </source>
</evidence>
<evidence type="ECO:0000259" key="16">
    <source>
        <dbReference type="Pfam" id="PF17900"/>
    </source>
</evidence>
<name>A0A370RLW8_9LACO</name>
<feature type="binding site" evidence="11">
    <location>
        <position position="295"/>
    </location>
    <ligand>
        <name>Zn(2+)</name>
        <dbReference type="ChEBI" id="CHEBI:29105"/>
        <note>catalytic</note>
    </ligand>
</feature>
<keyword evidence="4 13" id="KW-0031">Aminopeptidase</keyword>
<dbReference type="Pfam" id="PF11838">
    <property type="entry name" value="ERAP1_C"/>
    <property type="match status" value="1"/>
</dbReference>
<dbReference type="GO" id="GO:0042277">
    <property type="term" value="F:peptide binding"/>
    <property type="evidence" value="ECO:0007669"/>
    <property type="project" value="TreeGrafter"/>
</dbReference>
<feature type="active site" description="Proton acceptor" evidence="10">
    <location>
        <position position="296"/>
    </location>
</feature>
<keyword evidence="6 11" id="KW-0479">Metal-binding</keyword>
<evidence type="ECO:0000256" key="2">
    <source>
        <dbReference type="ARBA" id="ARBA00010136"/>
    </source>
</evidence>
<dbReference type="GO" id="GO:0016285">
    <property type="term" value="F:alanyl aminopeptidase activity"/>
    <property type="evidence" value="ECO:0007669"/>
    <property type="project" value="UniProtKB-EC"/>
</dbReference>
<feature type="binding site" evidence="11">
    <location>
        <position position="318"/>
    </location>
    <ligand>
        <name>Zn(2+)</name>
        <dbReference type="ChEBI" id="CHEBI:29105"/>
        <note>catalytic</note>
    </ligand>
</feature>
<feature type="domain" description="Peptidase M1 membrane alanine aminopeptidase" evidence="14">
    <location>
        <begin position="223"/>
        <end position="441"/>
    </location>
</feature>
<comment type="catalytic activity">
    <reaction evidence="1">
        <text>Release of an N-terminal amino acid, Xaa-|-Yaa- from a peptide, amide or arylamide. Xaa is preferably Ala, but may be most amino acids including Pro (slow action). When a terminal hydrophobic residue is followed by a prolyl residue, the two may be released as an intact Xaa-Pro dipeptide.</text>
        <dbReference type="EC" id="3.4.11.2"/>
    </reaction>
</comment>
<feature type="domain" description="ERAP1-like C-terminal" evidence="15">
    <location>
        <begin position="516"/>
        <end position="822"/>
    </location>
</feature>
<dbReference type="RefSeq" id="WP_114981340.1">
    <property type="nucleotide sequence ID" value="NZ_BJYO01000003.1"/>
</dbReference>
<dbReference type="SUPFAM" id="SSF63737">
    <property type="entry name" value="Leukotriene A4 hydrolase N-terminal domain"/>
    <property type="match status" value="1"/>
</dbReference>
<dbReference type="GO" id="GO:0016020">
    <property type="term" value="C:membrane"/>
    <property type="evidence" value="ECO:0007669"/>
    <property type="project" value="TreeGrafter"/>
</dbReference>
<keyword evidence="8 11" id="KW-0862">Zinc</keyword>
<dbReference type="Gene3D" id="2.60.40.1730">
    <property type="entry name" value="tricorn interacting facor f3 domain"/>
    <property type="match status" value="1"/>
</dbReference>
<evidence type="ECO:0000259" key="14">
    <source>
        <dbReference type="Pfam" id="PF01433"/>
    </source>
</evidence>
<comment type="cofactor">
    <cofactor evidence="11 13">
        <name>Zn(2+)</name>
        <dbReference type="ChEBI" id="CHEBI:29105"/>
    </cofactor>
    <text evidence="11 13">Binds 1 zinc ion per subunit.</text>
</comment>
<dbReference type="Gene3D" id="2.60.40.1910">
    <property type="match status" value="1"/>
</dbReference>
<dbReference type="EC" id="3.4.11.-" evidence="13"/>
<dbReference type="InterPro" id="IPR045357">
    <property type="entry name" value="Aminopeptidase_N-like_N"/>
</dbReference>
<dbReference type="Proteomes" id="UP000254912">
    <property type="component" value="Unassembled WGS sequence"/>
</dbReference>
<protein>
    <recommendedName>
        <fullName evidence="13">Aminopeptidase</fullName>
        <ecNumber evidence="13">3.4.11.-</ecNumber>
    </recommendedName>
</protein>
<dbReference type="AlphaFoldDB" id="A0A370RLW8"/>
<comment type="subunit">
    <text evidence="3">Monomer.</text>
</comment>
<dbReference type="InterPro" id="IPR014782">
    <property type="entry name" value="Peptidase_M1_dom"/>
</dbReference>
<dbReference type="PRINTS" id="PR00756">
    <property type="entry name" value="ALADIPTASE"/>
</dbReference>
<evidence type="ECO:0000256" key="13">
    <source>
        <dbReference type="RuleBase" id="RU364040"/>
    </source>
</evidence>
<dbReference type="Gene3D" id="1.10.390.10">
    <property type="entry name" value="Neutral Protease Domain 2"/>
    <property type="match status" value="1"/>
</dbReference>
<evidence type="ECO:0000256" key="12">
    <source>
        <dbReference type="PIRSR" id="PIRSR634016-4"/>
    </source>
</evidence>
<keyword evidence="9 13" id="KW-0482">Metalloprotease</keyword>
<dbReference type="FunFam" id="1.10.390.10:FF:000013">
    <property type="entry name" value="Aminopeptidase N"/>
    <property type="match status" value="1"/>
</dbReference>
<dbReference type="PANTHER" id="PTHR11533:SF174">
    <property type="entry name" value="PUROMYCIN-SENSITIVE AMINOPEPTIDASE-RELATED"/>
    <property type="match status" value="1"/>
</dbReference>
<comment type="similarity">
    <text evidence="2 13">Belongs to the peptidase M1 family.</text>
</comment>
<keyword evidence="7 13" id="KW-0378">Hydrolase</keyword>
<evidence type="ECO:0000313" key="18">
    <source>
        <dbReference type="Proteomes" id="UP000254912"/>
    </source>
</evidence>
<accession>A0A370RLW8</accession>
<reference evidence="17 18" key="1">
    <citation type="submission" date="2018-07" db="EMBL/GenBank/DDBJ databases">
        <title>Genomic Encyclopedia of Type Strains, Phase III (KMG-III): the genomes of soil and plant-associated and newly described type strains.</title>
        <authorList>
            <person name="Whitman W."/>
        </authorList>
    </citation>
    <scope>NUCLEOTIDE SEQUENCE [LARGE SCALE GENOMIC DNA]</scope>
    <source>
        <strain evidence="17 18">CECT 7031</strain>
    </source>
</reference>
<dbReference type="GO" id="GO:0005737">
    <property type="term" value="C:cytoplasm"/>
    <property type="evidence" value="ECO:0007669"/>
    <property type="project" value="TreeGrafter"/>
</dbReference>
<evidence type="ECO:0000256" key="8">
    <source>
        <dbReference type="ARBA" id="ARBA00022833"/>
    </source>
</evidence>
<dbReference type="Pfam" id="PF17900">
    <property type="entry name" value="Peptidase_M1_N"/>
    <property type="match status" value="1"/>
</dbReference>
<dbReference type="InterPro" id="IPR027268">
    <property type="entry name" value="Peptidase_M4/M1_CTD_sf"/>
</dbReference>
<feature type="domain" description="Aminopeptidase N-like N-terminal" evidence="16">
    <location>
        <begin position="12"/>
        <end position="187"/>
    </location>
</feature>
<dbReference type="GO" id="GO:0006508">
    <property type="term" value="P:proteolysis"/>
    <property type="evidence" value="ECO:0007669"/>
    <property type="project" value="UniProtKB-KW"/>
</dbReference>
<sequence>MAGVARFIETFVPAHYDLRIDINRETKVIAGTTTIYGEAKNTTVKVHEHDLTVSAVQLLDEGTGVLTPAEFVVTPANDEIAITVPATGRVAIVLDYTAPLTDKMMGIYPSYYELNGERKSIIGTQFETNFARQAFPSVDEPEAKATFTLALSFDEEPGETVLGNMPEVKVEAGVHYFEETRRMSTYLVAFAFGDLQAKRTKTTSGVEVGVYSTKAHQPAELDFALDIAKRSIEFYEDYYQTPYPLPHSWQLALPDFSAGAMENWGLVTYREVYLLVDSESTPLSMQQGVATVIAHELAHQWFGDLVTMQWWDDLWLNESFANMMEYVAIDALEPDWHIWDSFRTTEIPMSLSRDATDGVQSVHVAVNYPEEIDTLFDAAIVYAKGARLLVMLRKLIGDAALRKGLKNYFAKHQYGNAQGADLWAELGAVTDYDVTAIMQTWLDQPGYPVLSVAEEANQLVIRQEQFFIGDHVDQHRLWQVPLNSNYMAVPEILATTELKIPNYTQLRDQAAVPFRVNVDDATHVVVQYDKRILHDILAHPEELLTGDKLQILKDLRYLAQAQRISYAEVVPLLERFATDSSRIVNEALLEIVDALKVFFTPGTPEYGRFQALVAKLTAFNVARLGWEKQATDSNDDVLLRPEVLSAALLAEVPAEQAQAHALYERYADNLQALPADVRGLVLKNEVKQYYSKALFDKLLQAYQATPDTSYQMHLRAGLTSVEDPTAIAELLTVFKDNTVIKPQDLRGWATGLLNNPVGEQPIWDWLRTEWAWIEDTLGGDMSFTSYITMLARTFKTPVRLAEFKEFFEPKLAQPGLTREIEMDTNVIAARVALIAAEQAAVYALFN</sequence>
<organism evidence="17 18">
    <name type="scientific">Weissella soli</name>
    <dbReference type="NCBI Taxonomy" id="155866"/>
    <lineage>
        <taxon>Bacteria</taxon>
        <taxon>Bacillati</taxon>
        <taxon>Bacillota</taxon>
        <taxon>Bacilli</taxon>
        <taxon>Lactobacillales</taxon>
        <taxon>Lactobacillaceae</taxon>
        <taxon>Weissella</taxon>
    </lineage>
</organism>
<evidence type="ECO:0000256" key="6">
    <source>
        <dbReference type="ARBA" id="ARBA00022723"/>
    </source>
</evidence>
<evidence type="ECO:0000313" key="17">
    <source>
        <dbReference type="EMBL" id="RDL06594.1"/>
    </source>
</evidence>
<dbReference type="Pfam" id="PF01433">
    <property type="entry name" value="Peptidase_M1"/>
    <property type="match status" value="1"/>
</dbReference>
<dbReference type="GO" id="GO:0070006">
    <property type="term" value="F:metalloaminopeptidase activity"/>
    <property type="evidence" value="ECO:0007669"/>
    <property type="project" value="TreeGrafter"/>
</dbReference>
<evidence type="ECO:0000256" key="5">
    <source>
        <dbReference type="ARBA" id="ARBA00022670"/>
    </source>
</evidence>
<dbReference type="GO" id="GO:0043171">
    <property type="term" value="P:peptide catabolic process"/>
    <property type="evidence" value="ECO:0007669"/>
    <property type="project" value="TreeGrafter"/>
</dbReference>
<dbReference type="InterPro" id="IPR050344">
    <property type="entry name" value="Peptidase_M1_aminopeptidases"/>
</dbReference>
<evidence type="ECO:0000256" key="4">
    <source>
        <dbReference type="ARBA" id="ARBA00022438"/>
    </source>
</evidence>
<gene>
    <name evidence="17" type="ORF">DFP99_0973</name>
</gene>
<dbReference type="GO" id="GO:0008270">
    <property type="term" value="F:zinc ion binding"/>
    <property type="evidence" value="ECO:0007669"/>
    <property type="project" value="UniProtKB-UniRule"/>
</dbReference>
<dbReference type="InterPro" id="IPR001930">
    <property type="entry name" value="Peptidase_M1"/>
</dbReference>
<evidence type="ECO:0000256" key="1">
    <source>
        <dbReference type="ARBA" id="ARBA00000098"/>
    </source>
</evidence>
<dbReference type="SUPFAM" id="SSF55486">
    <property type="entry name" value="Metalloproteases ('zincins'), catalytic domain"/>
    <property type="match status" value="1"/>
</dbReference>
<evidence type="ECO:0000259" key="15">
    <source>
        <dbReference type="Pfam" id="PF11838"/>
    </source>
</evidence>
<evidence type="ECO:0000256" key="9">
    <source>
        <dbReference type="ARBA" id="ARBA00023049"/>
    </source>
</evidence>
<proteinExistence type="inferred from homology"/>
<evidence type="ECO:0000256" key="7">
    <source>
        <dbReference type="ARBA" id="ARBA00022801"/>
    </source>
</evidence>
<dbReference type="InterPro" id="IPR034016">
    <property type="entry name" value="M1_APN-typ"/>
</dbReference>
<dbReference type="Gene3D" id="1.25.50.20">
    <property type="match status" value="1"/>
</dbReference>
<keyword evidence="18" id="KW-1185">Reference proteome</keyword>
<feature type="site" description="Transition state stabilizer" evidence="12">
    <location>
        <position position="382"/>
    </location>
</feature>
<dbReference type="PANTHER" id="PTHR11533">
    <property type="entry name" value="PROTEASE M1 ZINC METALLOPROTEASE"/>
    <property type="match status" value="1"/>
</dbReference>
<dbReference type="InterPro" id="IPR024571">
    <property type="entry name" value="ERAP1-like_C_dom"/>
</dbReference>
<feature type="binding site" evidence="11">
    <location>
        <position position="299"/>
    </location>
    <ligand>
        <name>Zn(2+)</name>
        <dbReference type="ChEBI" id="CHEBI:29105"/>
        <note>catalytic</note>
    </ligand>
</feature>
<evidence type="ECO:0000256" key="3">
    <source>
        <dbReference type="ARBA" id="ARBA00011245"/>
    </source>
</evidence>